<dbReference type="PANTHER" id="PTHR45184:SF1">
    <property type="entry name" value="DNAJ PROTEIN ERDJ3A"/>
    <property type="match status" value="1"/>
</dbReference>
<dbReference type="Gene3D" id="1.10.287.110">
    <property type="entry name" value="DnaJ domain"/>
    <property type="match status" value="1"/>
</dbReference>
<dbReference type="STRING" id="1194695.A0A5A7TMT4"/>
<dbReference type="OrthoDB" id="10250354at2759"/>
<feature type="region of interest" description="Disordered" evidence="2">
    <location>
        <begin position="94"/>
        <end position="147"/>
    </location>
</feature>
<organism evidence="5 6">
    <name type="scientific">Cucumis melo var. makuwa</name>
    <name type="common">Oriental melon</name>
    <dbReference type="NCBI Taxonomy" id="1194695"/>
    <lineage>
        <taxon>Eukaryota</taxon>
        <taxon>Viridiplantae</taxon>
        <taxon>Streptophyta</taxon>
        <taxon>Embryophyta</taxon>
        <taxon>Tracheophyta</taxon>
        <taxon>Spermatophyta</taxon>
        <taxon>Magnoliopsida</taxon>
        <taxon>eudicotyledons</taxon>
        <taxon>Gunneridae</taxon>
        <taxon>Pentapetalae</taxon>
        <taxon>rosids</taxon>
        <taxon>fabids</taxon>
        <taxon>Cucurbitales</taxon>
        <taxon>Cucurbitaceae</taxon>
        <taxon>Benincaseae</taxon>
        <taxon>Cucumis</taxon>
    </lineage>
</organism>
<evidence type="ECO:0000256" key="1">
    <source>
        <dbReference type="SAM" id="Coils"/>
    </source>
</evidence>
<feature type="domain" description="J" evidence="4">
    <location>
        <begin position="28"/>
        <end position="92"/>
    </location>
</feature>
<name>A0A5A7TMT4_CUCMM</name>
<dbReference type="PROSITE" id="PS50076">
    <property type="entry name" value="DNAJ_2"/>
    <property type="match status" value="1"/>
</dbReference>
<dbReference type="InterPro" id="IPR036249">
    <property type="entry name" value="Thioredoxin-like_sf"/>
</dbReference>
<dbReference type="SMART" id="SM00271">
    <property type="entry name" value="DnaJ"/>
    <property type="match status" value="1"/>
</dbReference>
<dbReference type="CDD" id="cd06257">
    <property type="entry name" value="DnaJ"/>
    <property type="match status" value="1"/>
</dbReference>
<dbReference type="PROSITE" id="PS00636">
    <property type="entry name" value="DNAJ_1"/>
    <property type="match status" value="1"/>
</dbReference>
<gene>
    <name evidence="5" type="ORF">E6C27_scaffold236G005460</name>
</gene>
<evidence type="ECO:0000256" key="3">
    <source>
        <dbReference type="SAM" id="SignalP"/>
    </source>
</evidence>
<dbReference type="InterPro" id="IPR001623">
    <property type="entry name" value="DnaJ_domain"/>
</dbReference>
<dbReference type="AlphaFoldDB" id="A0A5A7TMT4"/>
<feature type="coiled-coil region" evidence="1">
    <location>
        <begin position="397"/>
        <end position="424"/>
    </location>
</feature>
<dbReference type="InterPro" id="IPR052842">
    <property type="entry name" value="ER_Co-chaperone"/>
</dbReference>
<evidence type="ECO:0000256" key="2">
    <source>
        <dbReference type="SAM" id="MobiDB-lite"/>
    </source>
</evidence>
<evidence type="ECO:0000313" key="5">
    <source>
        <dbReference type="EMBL" id="KAA0044188.1"/>
    </source>
</evidence>
<evidence type="ECO:0000313" key="6">
    <source>
        <dbReference type="Proteomes" id="UP000321393"/>
    </source>
</evidence>
<dbReference type="SUPFAM" id="SSF52833">
    <property type="entry name" value="Thioredoxin-like"/>
    <property type="match status" value="2"/>
</dbReference>
<dbReference type="Proteomes" id="UP000321393">
    <property type="component" value="Unassembled WGS sequence"/>
</dbReference>
<keyword evidence="3" id="KW-0732">Signal</keyword>
<dbReference type="Gene3D" id="3.40.30.10">
    <property type="entry name" value="Glutaredoxin"/>
    <property type="match status" value="1"/>
</dbReference>
<accession>A0A5A7TMT4</accession>
<keyword evidence="1" id="KW-0175">Coiled coil</keyword>
<dbReference type="InterPro" id="IPR036869">
    <property type="entry name" value="J_dom_sf"/>
</dbReference>
<proteinExistence type="predicted"/>
<protein>
    <submittedName>
        <fullName evidence="5">DnaJ protein ERDJ3A</fullName>
    </submittedName>
</protein>
<evidence type="ECO:0000259" key="4">
    <source>
        <dbReference type="PROSITE" id="PS50076"/>
    </source>
</evidence>
<feature type="chain" id="PRO_5022936196" evidence="3">
    <location>
        <begin position="25"/>
        <end position="573"/>
    </location>
</feature>
<feature type="compositionally biased region" description="Low complexity" evidence="2">
    <location>
        <begin position="123"/>
        <end position="147"/>
    </location>
</feature>
<feature type="compositionally biased region" description="Gly residues" evidence="2">
    <location>
        <begin position="98"/>
        <end position="122"/>
    </location>
</feature>
<dbReference type="PANTHER" id="PTHR45184">
    <property type="entry name" value="DNAJ PROTEIN ERDJ3A"/>
    <property type="match status" value="1"/>
</dbReference>
<dbReference type="SUPFAM" id="SSF46565">
    <property type="entry name" value="Chaperone J-domain"/>
    <property type="match status" value="1"/>
</dbReference>
<dbReference type="EMBL" id="SSTE01014973">
    <property type="protein sequence ID" value="KAA0044188.1"/>
    <property type="molecule type" value="Genomic_DNA"/>
</dbReference>
<dbReference type="Pfam" id="PF00226">
    <property type="entry name" value="DnaJ"/>
    <property type="match status" value="1"/>
</dbReference>
<sequence>MGTRLASIILVLAFLFLFRLSLEAKTMDPYKVLGVERNASQREIQKAFHKLSLQYHPDKNKKKGAQQKFEEINNAYEILSDEEKRKNFDMYGDEKGAPGFGAGPSGDQGGGYTFFTNGGGRQGQQPFGPGQWQSTGGQGGSQSFSFSFGGPSGSNPFGFGMEDIFSNFFGGGFKDKGSFGGHSKAQSGPKSSSSIKVINKQLLKKEIVDQGMTWLLFPTTSSLKGVDHVQSIIEEVASTLQGALKVGRIDCDSESSFCKDLGIYPHRTPRIFVYSYIKSNEGSLVEYSGDIDVKSLKGFCQEHFPRFSQRVNLKQFDFSSSNRGRLPTLMLLSTKKETPVIWRVLSGLFRKLFNFYDAEVTDASDPSIKKLGVDALPAIVGWLSNGERHVLRTGINVKDLKSAIDDLSNLLNGFEKKNRKAASRPTSKTQSDSVENQIPLLTGSNFDSVCGEKTPVCVIGAFRSSKARNKLESILKMVSQKTLSRRQNSTPGSKETISYALVDATKQVSFLNAFVDSAGFKSSDKILIAYKRRKGKFAAYLGEITEEEVEKFIGSVLNGDVTFTNTRQKPILK</sequence>
<dbReference type="PRINTS" id="PR00625">
    <property type="entry name" value="JDOMAIN"/>
</dbReference>
<reference evidence="5 6" key="1">
    <citation type="submission" date="2019-08" db="EMBL/GenBank/DDBJ databases">
        <title>Draft genome sequences of two oriental melons (Cucumis melo L. var makuwa).</title>
        <authorList>
            <person name="Kwon S.-Y."/>
        </authorList>
    </citation>
    <scope>NUCLEOTIDE SEQUENCE [LARGE SCALE GENOMIC DNA]</scope>
    <source>
        <strain evidence="6">cv. SW 3</strain>
        <tissue evidence="5">Leaf</tissue>
    </source>
</reference>
<comment type="caution">
    <text evidence="5">The sequence shown here is derived from an EMBL/GenBank/DDBJ whole genome shotgun (WGS) entry which is preliminary data.</text>
</comment>
<feature type="signal peptide" evidence="3">
    <location>
        <begin position="1"/>
        <end position="24"/>
    </location>
</feature>
<dbReference type="InterPro" id="IPR018253">
    <property type="entry name" value="DnaJ_domain_CS"/>
</dbReference>